<evidence type="ECO:0000256" key="2">
    <source>
        <dbReference type="ARBA" id="ARBA00022801"/>
    </source>
</evidence>
<evidence type="ECO:0000313" key="4">
    <source>
        <dbReference type="EMBL" id="TVY10363.1"/>
    </source>
</evidence>
<name>A0A559KE28_9BACL</name>
<protein>
    <submittedName>
        <fullName evidence="4">NUDIX domain-containing protein</fullName>
    </submittedName>
</protein>
<dbReference type="Gene3D" id="3.90.79.10">
    <property type="entry name" value="Nucleoside Triphosphate Pyrophosphohydrolase"/>
    <property type="match status" value="1"/>
</dbReference>
<gene>
    <name evidence="4" type="ORF">FPZ49_08155</name>
</gene>
<dbReference type="RefSeq" id="WP_144845380.1">
    <property type="nucleotide sequence ID" value="NZ_VNJI01000008.1"/>
</dbReference>
<dbReference type="PANTHER" id="PTHR43736:SF1">
    <property type="entry name" value="DIHYDRONEOPTERIN TRIPHOSPHATE DIPHOSPHATASE"/>
    <property type="match status" value="1"/>
</dbReference>
<feature type="domain" description="Nudix hydrolase" evidence="3">
    <location>
        <begin position="16"/>
        <end position="152"/>
    </location>
</feature>
<evidence type="ECO:0000256" key="1">
    <source>
        <dbReference type="ARBA" id="ARBA00005582"/>
    </source>
</evidence>
<dbReference type="InterPro" id="IPR015797">
    <property type="entry name" value="NUDIX_hydrolase-like_dom_sf"/>
</dbReference>
<evidence type="ECO:0000259" key="3">
    <source>
        <dbReference type="PROSITE" id="PS51462"/>
    </source>
</evidence>
<comment type="similarity">
    <text evidence="1">Belongs to the Nudix hydrolase family.</text>
</comment>
<keyword evidence="2" id="KW-0378">Hydrolase</keyword>
<dbReference type="PANTHER" id="PTHR43736">
    <property type="entry name" value="ADP-RIBOSE PYROPHOSPHATASE"/>
    <property type="match status" value="1"/>
</dbReference>
<reference evidence="4 5" key="1">
    <citation type="submission" date="2019-07" db="EMBL/GenBank/DDBJ databases">
        <authorList>
            <person name="Kim J."/>
        </authorList>
    </citation>
    <scope>NUCLEOTIDE SEQUENCE [LARGE SCALE GENOMIC DNA]</scope>
    <source>
        <strain evidence="4 5">JC52</strain>
    </source>
</reference>
<evidence type="ECO:0000313" key="5">
    <source>
        <dbReference type="Proteomes" id="UP000317036"/>
    </source>
</evidence>
<dbReference type="InterPro" id="IPR020084">
    <property type="entry name" value="NUDIX_hydrolase_CS"/>
</dbReference>
<comment type="caution">
    <text evidence="4">The sequence shown here is derived from an EMBL/GenBank/DDBJ whole genome shotgun (WGS) entry which is preliminary data.</text>
</comment>
<dbReference type="OrthoDB" id="9787476at2"/>
<dbReference type="InterPro" id="IPR000086">
    <property type="entry name" value="NUDIX_hydrolase_dom"/>
</dbReference>
<accession>A0A559KE28</accession>
<dbReference type="EMBL" id="VNJI01000008">
    <property type="protein sequence ID" value="TVY10363.1"/>
    <property type="molecule type" value="Genomic_DNA"/>
</dbReference>
<dbReference type="SUPFAM" id="SSF55811">
    <property type="entry name" value="Nudix"/>
    <property type="match status" value="1"/>
</dbReference>
<keyword evidence="5" id="KW-1185">Reference proteome</keyword>
<proteinExistence type="inferred from homology"/>
<sequence>MEAKFYYKNAKAPVPNKPTSIGVVALIRSGDSVLLEKRMDSDRWAIIGGAIHLDESLVEGLIREVKEETGLKVQSVNLFGTFSDPSRIIAFPDGNVKRIITIAYEVEVEAYTELVCSEESRELRFIPREQLDKINIAETHIPIIQAYLENMSITLE</sequence>
<dbReference type="PROSITE" id="PS00893">
    <property type="entry name" value="NUDIX_BOX"/>
    <property type="match status" value="1"/>
</dbReference>
<organism evidence="4 5">
    <name type="scientific">Paenibacillus cremeus</name>
    <dbReference type="NCBI Taxonomy" id="2163881"/>
    <lineage>
        <taxon>Bacteria</taxon>
        <taxon>Bacillati</taxon>
        <taxon>Bacillota</taxon>
        <taxon>Bacilli</taxon>
        <taxon>Bacillales</taxon>
        <taxon>Paenibacillaceae</taxon>
        <taxon>Paenibacillus</taxon>
    </lineage>
</organism>
<dbReference type="GO" id="GO:0016787">
    <property type="term" value="F:hydrolase activity"/>
    <property type="evidence" value="ECO:0007669"/>
    <property type="project" value="UniProtKB-KW"/>
</dbReference>
<dbReference type="AlphaFoldDB" id="A0A559KE28"/>
<dbReference type="Pfam" id="PF00293">
    <property type="entry name" value="NUDIX"/>
    <property type="match status" value="1"/>
</dbReference>
<dbReference type="Proteomes" id="UP000317036">
    <property type="component" value="Unassembled WGS sequence"/>
</dbReference>
<dbReference type="PROSITE" id="PS51462">
    <property type="entry name" value="NUDIX"/>
    <property type="match status" value="1"/>
</dbReference>